<sequence length="176" mass="19790">VDDKTLQNFVNFVGVDKNFEKATSPSAAASCIAHSNVIKTLKWKTSYCSHAEGRRFRQKADSKKRDSEHLDNGSVVHEDLKMYPHRTQKAAILSASNQQTRVKKCRQLLLRTRNKGHHSIVFSDEKLFTVEQQLLPKDDSGRCSTPVGEFQLQRPPVEIPARLGARPQGQGRPSVV</sequence>
<feature type="region of interest" description="Disordered" evidence="1">
    <location>
        <begin position="139"/>
        <end position="176"/>
    </location>
</feature>
<dbReference type="WBParaSite" id="HPLM_0000498101-mRNA-1">
    <property type="protein sequence ID" value="HPLM_0000498101-mRNA-1"/>
    <property type="gene ID" value="HPLM_0000498101"/>
</dbReference>
<proteinExistence type="predicted"/>
<name>A0A0N4W4Y2_HAEPC</name>
<reference evidence="4" key="1">
    <citation type="submission" date="2017-02" db="UniProtKB">
        <authorList>
            <consortium name="WormBaseParasite"/>
        </authorList>
    </citation>
    <scope>IDENTIFICATION</scope>
</reference>
<keyword evidence="3" id="KW-1185">Reference proteome</keyword>
<organism evidence="4">
    <name type="scientific">Haemonchus placei</name>
    <name type="common">Barber's pole worm</name>
    <dbReference type="NCBI Taxonomy" id="6290"/>
    <lineage>
        <taxon>Eukaryota</taxon>
        <taxon>Metazoa</taxon>
        <taxon>Ecdysozoa</taxon>
        <taxon>Nematoda</taxon>
        <taxon>Chromadorea</taxon>
        <taxon>Rhabditida</taxon>
        <taxon>Rhabditina</taxon>
        <taxon>Rhabditomorpha</taxon>
        <taxon>Strongyloidea</taxon>
        <taxon>Trichostrongylidae</taxon>
        <taxon>Haemonchus</taxon>
    </lineage>
</organism>
<evidence type="ECO:0000313" key="3">
    <source>
        <dbReference type="Proteomes" id="UP000268014"/>
    </source>
</evidence>
<reference evidence="2 3" key="2">
    <citation type="submission" date="2018-11" db="EMBL/GenBank/DDBJ databases">
        <authorList>
            <consortium name="Pathogen Informatics"/>
        </authorList>
    </citation>
    <scope>NUCLEOTIDE SEQUENCE [LARGE SCALE GENOMIC DNA]</scope>
    <source>
        <strain evidence="2 3">MHpl1</strain>
    </source>
</reference>
<dbReference type="PANTHER" id="PTHR46068:SF1">
    <property type="entry name" value="TRANSPOSASE IS30-LIKE HTH DOMAIN-CONTAINING PROTEIN"/>
    <property type="match status" value="1"/>
</dbReference>
<dbReference type="Proteomes" id="UP000268014">
    <property type="component" value="Unassembled WGS sequence"/>
</dbReference>
<accession>A0A0N4W4Y2</accession>
<dbReference type="EMBL" id="UZAF01016272">
    <property type="protein sequence ID" value="VDO24495.1"/>
    <property type="molecule type" value="Genomic_DNA"/>
</dbReference>
<dbReference type="OrthoDB" id="5823363at2759"/>
<evidence type="ECO:0000313" key="2">
    <source>
        <dbReference type="EMBL" id="VDO24495.1"/>
    </source>
</evidence>
<evidence type="ECO:0000313" key="4">
    <source>
        <dbReference type="WBParaSite" id="HPLM_0000498101-mRNA-1"/>
    </source>
</evidence>
<dbReference type="AlphaFoldDB" id="A0A0N4W4Y2"/>
<gene>
    <name evidence="2" type="ORF">HPLM_LOCUS4973</name>
</gene>
<dbReference type="PANTHER" id="PTHR46068">
    <property type="entry name" value="PROTEIN CBG27172"/>
    <property type="match status" value="1"/>
</dbReference>
<evidence type="ECO:0000256" key="1">
    <source>
        <dbReference type="SAM" id="MobiDB-lite"/>
    </source>
</evidence>
<protein>
    <submittedName>
        <fullName evidence="4">Histone-lysine N-methyltransferase SETMAR</fullName>
    </submittedName>
</protein>